<dbReference type="Pfam" id="PF00664">
    <property type="entry name" value="ABC_membrane"/>
    <property type="match status" value="1"/>
</dbReference>
<name>A0A563VIZ7_9CYAN</name>
<dbReference type="GO" id="GO:0005524">
    <property type="term" value="F:ATP binding"/>
    <property type="evidence" value="ECO:0007669"/>
    <property type="project" value="UniProtKB-KW"/>
</dbReference>
<dbReference type="SUPFAM" id="SSF52540">
    <property type="entry name" value="P-loop containing nucleoside triphosphate hydrolases"/>
    <property type="match status" value="1"/>
</dbReference>
<dbReference type="RefSeq" id="WP_144868832.1">
    <property type="nucleotide sequence ID" value="NZ_LR213859.1"/>
</dbReference>
<evidence type="ECO:0000313" key="8">
    <source>
        <dbReference type="Proteomes" id="UP000320055"/>
    </source>
</evidence>
<sequence length="465" mass="51723">MNFKFNQVIFNLVKTTNFWQANYLILRQLKHFKFITTVAISCTLIGAFFEGITVSLIASFLQSLTNPNEPPIQTGISWFDGVILATKATASVRVYRLAAVILIAIWLRSLLHYWGQLYTGLAQCHLSNRIRKLIFEQLQSLSLSYYSKIHSGEPLNSITREVNELKQVFNLTAKIIAQGSTLLAYVISLFWLSWQLSLVAVLMFSLLSVGLSTLIARVREASFAIPKANGQLTSVAIEFINGIRTVQASATQDFERRRFYRATNQVMAAETQVKTASALVQPLAEGVSSTVLIVIVVGAFALLIETGQIRAASLLTFMFVLFRMIPLISQINHSRENLSRFQGSIGNIKELLRRENKTYLTNGGIPFAKLKHSIEFVAADFGYNPHELVLKNINLAIAKGQTTALVGASGAGKTTLVDLITRFYDPIKGQVLIDGIALSESEINSLRRQMGIVSQDTFIFNFWGV</sequence>
<dbReference type="Pfam" id="PF00005">
    <property type="entry name" value="ABC_tran"/>
    <property type="match status" value="1"/>
</dbReference>
<evidence type="ECO:0000256" key="5">
    <source>
        <dbReference type="SAM" id="Phobius"/>
    </source>
</evidence>
<dbReference type="GO" id="GO:0140359">
    <property type="term" value="F:ABC-type transporter activity"/>
    <property type="evidence" value="ECO:0007669"/>
    <property type="project" value="InterPro"/>
</dbReference>
<dbReference type="GO" id="GO:0016887">
    <property type="term" value="F:ATP hydrolysis activity"/>
    <property type="evidence" value="ECO:0007669"/>
    <property type="project" value="InterPro"/>
</dbReference>
<dbReference type="EMBL" id="CAACVJ010000006">
    <property type="protein sequence ID" value="VEP11418.1"/>
    <property type="molecule type" value="Genomic_DNA"/>
</dbReference>
<gene>
    <name evidence="7" type="ORF">H1P_1030017</name>
</gene>
<feature type="transmembrane region" description="Helical" evidence="5">
    <location>
        <begin position="94"/>
        <end position="111"/>
    </location>
</feature>
<dbReference type="InterPro" id="IPR039421">
    <property type="entry name" value="Type_1_exporter"/>
</dbReference>
<keyword evidence="4 5" id="KW-0472">Membrane</keyword>
<dbReference type="Proteomes" id="UP000320055">
    <property type="component" value="Unassembled WGS sequence"/>
</dbReference>
<feature type="transmembrane region" description="Helical" evidence="5">
    <location>
        <begin position="34"/>
        <end position="61"/>
    </location>
</feature>
<dbReference type="InterPro" id="IPR027417">
    <property type="entry name" value="P-loop_NTPase"/>
</dbReference>
<evidence type="ECO:0000256" key="3">
    <source>
        <dbReference type="ARBA" id="ARBA00022989"/>
    </source>
</evidence>
<keyword evidence="7" id="KW-0067">ATP-binding</keyword>
<evidence type="ECO:0000256" key="2">
    <source>
        <dbReference type="ARBA" id="ARBA00022692"/>
    </source>
</evidence>
<accession>A0A563VIZ7</accession>
<keyword evidence="2 5" id="KW-0812">Transmembrane</keyword>
<keyword evidence="3 5" id="KW-1133">Transmembrane helix</keyword>
<evidence type="ECO:0000256" key="4">
    <source>
        <dbReference type="ARBA" id="ARBA00023136"/>
    </source>
</evidence>
<dbReference type="InterPro" id="IPR036640">
    <property type="entry name" value="ABC1_TM_sf"/>
</dbReference>
<keyword evidence="8" id="KW-1185">Reference proteome</keyword>
<dbReference type="SUPFAM" id="SSF90123">
    <property type="entry name" value="ABC transporter transmembrane region"/>
    <property type="match status" value="1"/>
</dbReference>
<comment type="subcellular location">
    <subcellularLocation>
        <location evidence="1">Cell membrane</location>
        <topology evidence="1">Multi-pass membrane protein</topology>
    </subcellularLocation>
</comment>
<dbReference type="OrthoDB" id="501491at2"/>
<feature type="transmembrane region" description="Helical" evidence="5">
    <location>
        <begin position="283"/>
        <end position="303"/>
    </location>
</feature>
<dbReference type="Gene3D" id="3.40.50.300">
    <property type="entry name" value="P-loop containing nucleotide triphosphate hydrolases"/>
    <property type="match status" value="1"/>
</dbReference>
<dbReference type="AlphaFoldDB" id="A0A563VIZ7"/>
<dbReference type="PANTHER" id="PTHR24221:SF654">
    <property type="entry name" value="ATP-BINDING CASSETTE SUB-FAMILY B MEMBER 6"/>
    <property type="match status" value="1"/>
</dbReference>
<evidence type="ECO:0000256" key="1">
    <source>
        <dbReference type="ARBA" id="ARBA00004651"/>
    </source>
</evidence>
<dbReference type="InterPro" id="IPR011527">
    <property type="entry name" value="ABC1_TM_dom"/>
</dbReference>
<protein>
    <submittedName>
        <fullName evidence="7">Heterocyst differentiation ATP-binding protein HepA</fullName>
    </submittedName>
</protein>
<feature type="transmembrane region" description="Helical" evidence="5">
    <location>
        <begin position="309"/>
        <end position="328"/>
    </location>
</feature>
<evidence type="ECO:0000259" key="6">
    <source>
        <dbReference type="PROSITE" id="PS50929"/>
    </source>
</evidence>
<evidence type="ECO:0000313" key="7">
    <source>
        <dbReference type="EMBL" id="VEP11418.1"/>
    </source>
</evidence>
<dbReference type="PROSITE" id="PS50929">
    <property type="entry name" value="ABC_TM1F"/>
    <property type="match status" value="1"/>
</dbReference>
<feature type="domain" description="ABC transmembrane type-1" evidence="6">
    <location>
        <begin position="44"/>
        <end position="340"/>
    </location>
</feature>
<keyword evidence="7" id="KW-0547">Nucleotide-binding</keyword>
<dbReference type="GO" id="GO:0005886">
    <property type="term" value="C:plasma membrane"/>
    <property type="evidence" value="ECO:0007669"/>
    <property type="project" value="UniProtKB-SubCell"/>
</dbReference>
<reference evidence="7 8" key="1">
    <citation type="submission" date="2019-01" db="EMBL/GenBank/DDBJ databases">
        <authorList>
            <person name="Brito A."/>
        </authorList>
    </citation>
    <scope>NUCLEOTIDE SEQUENCE [LARGE SCALE GENOMIC DNA]</scope>
    <source>
        <strain evidence="7">1</strain>
    </source>
</reference>
<organism evidence="7 8">
    <name type="scientific">Hyella patelloides LEGE 07179</name>
    <dbReference type="NCBI Taxonomy" id="945734"/>
    <lineage>
        <taxon>Bacteria</taxon>
        <taxon>Bacillati</taxon>
        <taxon>Cyanobacteriota</taxon>
        <taxon>Cyanophyceae</taxon>
        <taxon>Pleurocapsales</taxon>
        <taxon>Hyellaceae</taxon>
        <taxon>Hyella</taxon>
    </lineage>
</organism>
<dbReference type="Gene3D" id="1.20.1560.10">
    <property type="entry name" value="ABC transporter type 1, transmembrane domain"/>
    <property type="match status" value="1"/>
</dbReference>
<proteinExistence type="predicted"/>
<dbReference type="InterPro" id="IPR003439">
    <property type="entry name" value="ABC_transporter-like_ATP-bd"/>
</dbReference>
<dbReference type="PANTHER" id="PTHR24221">
    <property type="entry name" value="ATP-BINDING CASSETTE SUB-FAMILY B"/>
    <property type="match status" value="1"/>
</dbReference>
<dbReference type="GO" id="GO:0034040">
    <property type="term" value="F:ATPase-coupled lipid transmembrane transporter activity"/>
    <property type="evidence" value="ECO:0007669"/>
    <property type="project" value="TreeGrafter"/>
</dbReference>